<feature type="signal peptide" evidence="1">
    <location>
        <begin position="1"/>
        <end position="23"/>
    </location>
</feature>
<evidence type="ECO:0000313" key="4">
    <source>
        <dbReference type="Proteomes" id="UP000272136"/>
    </source>
</evidence>
<gene>
    <name evidence="2" type="ORF">D0812_08295</name>
    <name evidence="3" type="ORF">D0812_12810</name>
</gene>
<proteinExistence type="predicted"/>
<organism evidence="3 4">
    <name type="scientific">Vibrio owensii</name>
    <dbReference type="NCBI Taxonomy" id="696485"/>
    <lineage>
        <taxon>Bacteria</taxon>
        <taxon>Pseudomonadati</taxon>
        <taxon>Pseudomonadota</taxon>
        <taxon>Gammaproteobacteria</taxon>
        <taxon>Vibrionales</taxon>
        <taxon>Vibrionaceae</taxon>
        <taxon>Vibrio</taxon>
    </lineage>
</organism>
<evidence type="ECO:0000313" key="3">
    <source>
        <dbReference type="EMBL" id="AYO15249.1"/>
    </source>
</evidence>
<evidence type="ECO:0008006" key="5">
    <source>
        <dbReference type="Google" id="ProtNLM"/>
    </source>
</evidence>
<dbReference type="EMBL" id="CP033137">
    <property type="protein sequence ID" value="AYO14404.1"/>
    <property type="molecule type" value="Genomic_DNA"/>
</dbReference>
<evidence type="ECO:0000313" key="2">
    <source>
        <dbReference type="EMBL" id="AYO14404.1"/>
    </source>
</evidence>
<reference evidence="3 4" key="1">
    <citation type="submission" date="2018-10" db="EMBL/GenBank/DDBJ databases">
        <title>Whole Genome of Vibrio owensii strain 170502, isolated from Acute Hepatopancreatic Necrosis Disease (AHPND) shrimp.</title>
        <authorList>
            <person name="Yan M."/>
            <person name="Wang X."/>
            <person name="Wang Y."/>
        </authorList>
    </citation>
    <scope>NUCLEOTIDE SEQUENCE [LARGE SCALE GENOMIC DNA]</scope>
    <source>
        <strain evidence="3 4">1700302</strain>
    </source>
</reference>
<feature type="chain" id="PRO_5045028618" description="Lipoprotein" evidence="1">
    <location>
        <begin position="24"/>
        <end position="67"/>
    </location>
</feature>
<protein>
    <recommendedName>
        <fullName evidence="5">Lipoprotein</fullName>
    </recommendedName>
</protein>
<keyword evidence="4" id="KW-1185">Reference proteome</keyword>
<keyword evidence="1" id="KW-0732">Signal</keyword>
<dbReference type="Proteomes" id="UP000272136">
    <property type="component" value="Chromosome 1"/>
</dbReference>
<sequence length="67" mass="7120">MKKALILFTLALAMLNLTGCATAITSYNVSYGDDTCPLKVEADTSVGVSVRINDNATHCEQPKDNGD</sequence>
<evidence type="ECO:0000256" key="1">
    <source>
        <dbReference type="SAM" id="SignalP"/>
    </source>
</evidence>
<name>A0ABM6ZHV0_9VIBR</name>
<accession>A0ABM6ZHV0</accession>
<dbReference type="EMBL" id="CP033137">
    <property type="protein sequence ID" value="AYO15249.1"/>
    <property type="molecule type" value="Genomic_DNA"/>
</dbReference>
<dbReference type="RefSeq" id="WP_122044989.1">
    <property type="nucleotide sequence ID" value="NZ_CP033137.1"/>
</dbReference>